<dbReference type="OrthoDB" id="10537711at2759"/>
<proteinExistence type="predicted"/>
<accession>A0A553HVS9</accession>
<keyword evidence="2" id="KW-1185">Reference proteome</keyword>
<protein>
    <submittedName>
        <fullName evidence="1">Uncharacterized protein</fullName>
    </submittedName>
</protein>
<comment type="caution">
    <text evidence="1">The sequence shown here is derived from an EMBL/GenBank/DDBJ whole genome shotgun (WGS) entry which is preliminary data.</text>
</comment>
<organism evidence="1 2">
    <name type="scientific">Xylaria flabelliformis</name>
    <dbReference type="NCBI Taxonomy" id="2512241"/>
    <lineage>
        <taxon>Eukaryota</taxon>
        <taxon>Fungi</taxon>
        <taxon>Dikarya</taxon>
        <taxon>Ascomycota</taxon>
        <taxon>Pezizomycotina</taxon>
        <taxon>Sordariomycetes</taxon>
        <taxon>Xylariomycetidae</taxon>
        <taxon>Xylariales</taxon>
        <taxon>Xylariaceae</taxon>
        <taxon>Xylaria</taxon>
    </lineage>
</organism>
<gene>
    <name evidence="1" type="ORF">FHL15_007140</name>
</gene>
<dbReference type="Proteomes" id="UP000319160">
    <property type="component" value="Unassembled WGS sequence"/>
</dbReference>
<dbReference type="EMBL" id="VFLP01000040">
    <property type="protein sequence ID" value="TRX92043.1"/>
    <property type="molecule type" value="Genomic_DNA"/>
</dbReference>
<dbReference type="AlphaFoldDB" id="A0A553HVS9"/>
<evidence type="ECO:0000313" key="2">
    <source>
        <dbReference type="Proteomes" id="UP000319160"/>
    </source>
</evidence>
<reference evidence="2" key="1">
    <citation type="submission" date="2019-06" db="EMBL/GenBank/DDBJ databases">
        <title>Draft genome sequence of the griseofulvin-producing fungus Xylaria cubensis strain G536.</title>
        <authorList>
            <person name="Mead M.E."/>
            <person name="Raja H.A."/>
            <person name="Steenwyk J.L."/>
            <person name="Knowles S.L."/>
            <person name="Oberlies N.H."/>
            <person name="Rokas A."/>
        </authorList>
    </citation>
    <scope>NUCLEOTIDE SEQUENCE [LARGE SCALE GENOMIC DNA]</scope>
    <source>
        <strain evidence="2">G536</strain>
    </source>
</reference>
<sequence length="353" mass="38720">MVAYYNVQHAANVKAGQWGSASTVRPGTHATPLPHATLVRLARYPPRDNFQPESYAPDRVVVKDQASTSFAAGVCLIKTQANEEPPKELFSLLASHLVFREGHIAISNASPCKLTRCDVMALGRHISTSQSDPYDGLAYMLVGGVFRVPTVAEVGVDEGSLPVEPINPSHGYQCYVRCSGHADTWHTICPSVPPYSKNDLSRIGGTYGVVMKPLSVRLAAGPTRITEELIRSLTKAHAWRSVRATIQRQRWNAALKPWHTTTNAFGGISANNISVIDVQSRFFPTEFDGAIVQFRSADVARHVNRSLSLGWWSDTSEAHYTKYPAAPVVLGTPYLWNHELSAYALGPIYAIRV</sequence>
<evidence type="ECO:0000313" key="1">
    <source>
        <dbReference type="EMBL" id="TRX92043.1"/>
    </source>
</evidence>
<name>A0A553HVS9_9PEZI</name>